<proteinExistence type="predicted"/>
<accession>A0ABS2HD51</accession>
<sequence>MDVSSSRIASTIGIALVAFTYPLSAFAQIQVTANVTGFTSQSGNAVFVLYDGKKGFASDLDTAVSLQTLPIQGAGVSATFDGLKDSDYALFVFHDEDNNGEFKTNWIGFPKEGAGNSNNHQGMPSFAKSSFNPAAVDTLDIEMWYP</sequence>
<dbReference type="EMBL" id="JAFEUM010000001">
    <property type="protein sequence ID" value="MBM7034924.1"/>
    <property type="molecule type" value="Genomic_DNA"/>
</dbReference>
<keyword evidence="2" id="KW-1185">Reference proteome</keyword>
<comment type="caution">
    <text evidence="1">The sequence shown here is derived from an EMBL/GenBank/DDBJ whole genome shotgun (WGS) entry which is preliminary data.</text>
</comment>
<dbReference type="Proteomes" id="UP000809621">
    <property type="component" value="Unassembled WGS sequence"/>
</dbReference>
<reference evidence="1 2" key="1">
    <citation type="submission" date="2021-02" db="EMBL/GenBank/DDBJ databases">
        <authorList>
            <person name="Park J.-S."/>
        </authorList>
    </citation>
    <scope>NUCLEOTIDE SEQUENCE [LARGE SCALE GENOMIC DNA]</scope>
    <source>
        <strain evidence="1 2">188UL20-2</strain>
    </source>
</reference>
<dbReference type="Pfam" id="PF09912">
    <property type="entry name" value="DUF2141"/>
    <property type="match status" value="1"/>
</dbReference>
<dbReference type="RefSeq" id="WP_205156576.1">
    <property type="nucleotide sequence ID" value="NZ_JAFEUM010000001.1"/>
</dbReference>
<organism evidence="1 2">
    <name type="scientific">Vibrio ulleungensis</name>
    <dbReference type="NCBI Taxonomy" id="2807619"/>
    <lineage>
        <taxon>Bacteria</taxon>
        <taxon>Pseudomonadati</taxon>
        <taxon>Pseudomonadota</taxon>
        <taxon>Gammaproteobacteria</taxon>
        <taxon>Vibrionales</taxon>
        <taxon>Vibrionaceae</taxon>
        <taxon>Vibrio</taxon>
    </lineage>
</organism>
<evidence type="ECO:0000313" key="2">
    <source>
        <dbReference type="Proteomes" id="UP000809621"/>
    </source>
</evidence>
<dbReference type="InterPro" id="IPR018673">
    <property type="entry name" value="DUF2141"/>
</dbReference>
<name>A0ABS2HD51_9VIBR</name>
<evidence type="ECO:0000313" key="1">
    <source>
        <dbReference type="EMBL" id="MBM7034924.1"/>
    </source>
</evidence>
<gene>
    <name evidence="1" type="ORF">JQC93_00785</name>
</gene>
<protein>
    <submittedName>
        <fullName evidence="1">DUF2141 domain-containing protein</fullName>
    </submittedName>
</protein>